<dbReference type="InterPro" id="IPR015943">
    <property type="entry name" value="WD40/YVTN_repeat-like_dom_sf"/>
</dbReference>
<feature type="domain" description="Protein kinase" evidence="7">
    <location>
        <begin position="7"/>
        <end position="287"/>
    </location>
</feature>
<keyword evidence="5" id="KW-0067">ATP-binding</keyword>
<dbReference type="InterPro" id="IPR008271">
    <property type="entry name" value="Ser/Thr_kinase_AS"/>
</dbReference>
<dbReference type="Pfam" id="PF13385">
    <property type="entry name" value="Laminin_G_3"/>
    <property type="match status" value="1"/>
</dbReference>
<evidence type="ECO:0000256" key="6">
    <source>
        <dbReference type="ARBA" id="ARBA00023157"/>
    </source>
</evidence>
<dbReference type="CDD" id="cd14014">
    <property type="entry name" value="STKc_PknB_like"/>
    <property type="match status" value="1"/>
</dbReference>
<keyword evidence="1" id="KW-0808">Transferase</keyword>
<evidence type="ECO:0000313" key="8">
    <source>
        <dbReference type="EMBL" id="GHC50072.1"/>
    </source>
</evidence>
<dbReference type="Proteomes" id="UP000644507">
    <property type="component" value="Unassembled WGS sequence"/>
</dbReference>
<evidence type="ECO:0000313" key="9">
    <source>
        <dbReference type="Proteomes" id="UP000644507"/>
    </source>
</evidence>
<dbReference type="SMART" id="SM00220">
    <property type="entry name" value="S_TKc"/>
    <property type="match status" value="1"/>
</dbReference>
<comment type="caution">
    <text evidence="8">The sequence shown here is derived from an EMBL/GenBank/DDBJ whole genome shotgun (WGS) entry which is preliminary data.</text>
</comment>
<dbReference type="PANTHER" id="PTHR43289">
    <property type="entry name" value="MITOGEN-ACTIVATED PROTEIN KINASE KINASE KINASE 20-RELATED"/>
    <property type="match status" value="1"/>
</dbReference>
<evidence type="ECO:0000256" key="4">
    <source>
        <dbReference type="ARBA" id="ARBA00022777"/>
    </source>
</evidence>
<accession>A0A918WGT3</accession>
<dbReference type="PANTHER" id="PTHR43289:SF6">
    <property type="entry name" value="SERINE_THREONINE-PROTEIN KINASE NEKL-3"/>
    <property type="match status" value="1"/>
</dbReference>
<keyword evidence="4" id="KW-0418">Kinase</keyword>
<dbReference type="InterPro" id="IPR001680">
    <property type="entry name" value="WD40_rpt"/>
</dbReference>
<dbReference type="GO" id="GO:0005524">
    <property type="term" value="F:ATP binding"/>
    <property type="evidence" value="ECO:0007669"/>
    <property type="project" value="UniProtKB-KW"/>
</dbReference>
<dbReference type="SUPFAM" id="SSF49899">
    <property type="entry name" value="Concanavalin A-like lectins/glucanases"/>
    <property type="match status" value="1"/>
</dbReference>
<dbReference type="InterPro" id="IPR006558">
    <property type="entry name" value="LamG-like"/>
</dbReference>
<dbReference type="SUPFAM" id="SSF69304">
    <property type="entry name" value="Tricorn protease N-terminal domain"/>
    <property type="match status" value="1"/>
</dbReference>
<dbReference type="InterPro" id="IPR013320">
    <property type="entry name" value="ConA-like_dom_sf"/>
</dbReference>
<dbReference type="EMBL" id="BMXI01000005">
    <property type="protein sequence ID" value="GHC50072.1"/>
    <property type="molecule type" value="Genomic_DNA"/>
</dbReference>
<dbReference type="Gene3D" id="2.60.120.200">
    <property type="match status" value="1"/>
</dbReference>
<keyword evidence="3" id="KW-0547">Nucleotide-binding</keyword>
<keyword evidence="9" id="KW-1185">Reference proteome</keyword>
<proteinExistence type="predicted"/>
<dbReference type="Gene3D" id="1.10.510.10">
    <property type="entry name" value="Transferase(Phosphotransferase) domain 1"/>
    <property type="match status" value="1"/>
</dbReference>
<keyword evidence="2" id="KW-0732">Signal</keyword>
<dbReference type="SMART" id="SM00320">
    <property type="entry name" value="WD40"/>
    <property type="match status" value="4"/>
</dbReference>
<organism evidence="8 9">
    <name type="scientific">Roseibacillus persicicus</name>
    <dbReference type="NCBI Taxonomy" id="454148"/>
    <lineage>
        <taxon>Bacteria</taxon>
        <taxon>Pseudomonadati</taxon>
        <taxon>Verrucomicrobiota</taxon>
        <taxon>Verrucomicrobiia</taxon>
        <taxon>Verrucomicrobiales</taxon>
        <taxon>Verrucomicrobiaceae</taxon>
        <taxon>Roseibacillus</taxon>
    </lineage>
</organism>
<protein>
    <recommendedName>
        <fullName evidence="7">Protein kinase domain-containing protein</fullName>
    </recommendedName>
</protein>
<dbReference type="RefSeq" id="WP_189569181.1">
    <property type="nucleotide sequence ID" value="NZ_BMXI01000005.1"/>
</dbReference>
<dbReference type="GO" id="GO:0004674">
    <property type="term" value="F:protein serine/threonine kinase activity"/>
    <property type="evidence" value="ECO:0007669"/>
    <property type="project" value="TreeGrafter"/>
</dbReference>
<dbReference type="SUPFAM" id="SSF50998">
    <property type="entry name" value="Quinoprotein alcohol dehydrogenase-like"/>
    <property type="match status" value="1"/>
</dbReference>
<dbReference type="SUPFAM" id="SSF56112">
    <property type="entry name" value="Protein kinase-like (PK-like)"/>
    <property type="match status" value="1"/>
</dbReference>
<dbReference type="Pfam" id="PF00069">
    <property type="entry name" value="Pkinase"/>
    <property type="match status" value="1"/>
</dbReference>
<reference evidence="8" key="2">
    <citation type="submission" date="2020-09" db="EMBL/GenBank/DDBJ databases">
        <authorList>
            <person name="Sun Q."/>
            <person name="Kim S."/>
        </authorList>
    </citation>
    <scope>NUCLEOTIDE SEQUENCE</scope>
    <source>
        <strain evidence="8">KCTC 12988</strain>
    </source>
</reference>
<dbReference type="InterPro" id="IPR011047">
    <property type="entry name" value="Quinoprotein_ADH-like_sf"/>
</dbReference>
<sequence>MIGDARYRVEEEIARGGMGVVLRVTDGDLGRTLAMKRMASAPDETMGGAEASRFARFMEEAQVTAQLDHPAIVPVHDLGFDEDGTGWYTMKLVEGRDLGQVFDLARGGKGGWTEEAVLRVLVQVCQALSYAHGKGVLHRDLKPTNIMVGEFGEVYVMDWGLARVEGSEVTSPREDDEITGGGMTTIYGSVMGTPEFMAPEQARGEDADERSDVYAVGAMMYHYLAGRPPYQGAAKDVVAEVVAGPPKPLPSSVRRELATICRKAMKRNRDERYQSVGALGDDLQRYLEGRVVQAHESGSWAEFKKWMARNKAVSWAMAAVFASLVTMLVLQNISKEKVLKSEAEAVAALEGMAVSQGLSAGKSMETGEAAYWFREAARRATDETRAQTHRLRARIAAERQTEPVRALQVPFLGEGHCRIDFSPDGAFLLASQSVNGGLQQVVDIERERLMQSSTGGVIFKAAAFCAKTGRVALAPEENPKLIEVWSSEGGRVVEKIEWEGAPIGALAFSPDGGSLFVGAEEGRLYDFGRAAFSEKSFEHVPGRQIGYAVFAPKGDFVLTVLRRQIVLEGEFSGLRVFDVAGDGKPLYPMRECWFWANLANPGFLKGGDTVVYYLEEDIMETMITRTGAVVSRFHEIPTDVRADPEDFVYRGGDSSRKGSERKIDEMMGEPRFRPHHDSVLANRPGLRELSWKDGSVRRPVGLNRFEVRSVAVSPDGMLAAGWETCGLLRFWSLRESEWQFAAEVAGEVRYSLSGQWITDTSGEMGQVYEAKTGEKVGRELVYERESVDATFSPNERELAVSLTGGRVEFWDWRKGTKSGRAGTVPGEVLVSEYAPGGEWVAVMCRSGELCRVEGDSGLVTVLIKHEKMRESVPPPDSLKRMEFSQDGRWLVVWSSCEGVLIWDCQKGEPARTPPVKEGRYVSRLKLLGDRIVFLEEDHWEQIFDLKEWSLSEQKWTRESVPVGRGFYANIDVSDDGSRILLSRVGEEFASLAERDPRGEWQWRKIRALGRATSFFVPGTPFAVGVTSSGPSRFMMVDLRDGRALASPVASEGSIFQFPKLSPDRKSLAAVDWSGSGLAKVWDISVLTESSGALLDSREDRLMLSELNAGGRAGRNGWEELKGARWLNQWTKFRKKYPKWHVVPRVRHEMAGNDHSKGADLTRGLLAHWSFEGNSRNERSAGGGESLDLKIHGQVEFSEVGLRGRGARFDGRGAHLETQPILSQLSQSAGCTLSAWFRVDEVPRGAERGFIFETAPHYTLSLGLREFPDAESATAIEFRGIPANQSGWGISNVVHDEDITKVWFHCVMTMDAASGVGRVFVNGSLFNEMKFEGNLAEFDRLYLGTYRGADKRFFKGMQDEVSLWDRALSVEEVVQLYGQMGRVTDTE</sequence>
<keyword evidence="6" id="KW-1015">Disulfide bond</keyword>
<name>A0A918WGT3_9BACT</name>
<dbReference type="InterPro" id="IPR011009">
    <property type="entry name" value="Kinase-like_dom_sf"/>
</dbReference>
<dbReference type="Gene3D" id="2.130.10.10">
    <property type="entry name" value="YVTN repeat-like/Quinoprotein amine dehydrogenase"/>
    <property type="match status" value="3"/>
</dbReference>
<dbReference type="InterPro" id="IPR000719">
    <property type="entry name" value="Prot_kinase_dom"/>
</dbReference>
<dbReference type="PROSITE" id="PS50011">
    <property type="entry name" value="PROTEIN_KINASE_DOM"/>
    <property type="match status" value="1"/>
</dbReference>
<reference evidence="8" key="1">
    <citation type="journal article" date="2014" name="Int. J. Syst. Evol. Microbiol.">
        <title>Complete genome sequence of Corynebacterium casei LMG S-19264T (=DSM 44701T), isolated from a smear-ripened cheese.</title>
        <authorList>
            <consortium name="US DOE Joint Genome Institute (JGI-PGF)"/>
            <person name="Walter F."/>
            <person name="Albersmeier A."/>
            <person name="Kalinowski J."/>
            <person name="Ruckert C."/>
        </authorList>
    </citation>
    <scope>NUCLEOTIDE SEQUENCE</scope>
    <source>
        <strain evidence="8">KCTC 12988</strain>
    </source>
</reference>
<dbReference type="Gene3D" id="3.30.200.20">
    <property type="entry name" value="Phosphorylase Kinase, domain 1"/>
    <property type="match status" value="1"/>
</dbReference>
<evidence type="ECO:0000256" key="5">
    <source>
        <dbReference type="ARBA" id="ARBA00022840"/>
    </source>
</evidence>
<evidence type="ECO:0000259" key="7">
    <source>
        <dbReference type="PROSITE" id="PS50011"/>
    </source>
</evidence>
<evidence type="ECO:0000256" key="2">
    <source>
        <dbReference type="ARBA" id="ARBA00022729"/>
    </source>
</evidence>
<dbReference type="PROSITE" id="PS00108">
    <property type="entry name" value="PROTEIN_KINASE_ST"/>
    <property type="match status" value="1"/>
</dbReference>
<gene>
    <name evidence="8" type="ORF">GCM10007100_15140</name>
</gene>
<evidence type="ECO:0000256" key="3">
    <source>
        <dbReference type="ARBA" id="ARBA00022741"/>
    </source>
</evidence>
<dbReference type="SMART" id="SM00560">
    <property type="entry name" value="LamGL"/>
    <property type="match status" value="1"/>
</dbReference>
<evidence type="ECO:0000256" key="1">
    <source>
        <dbReference type="ARBA" id="ARBA00022679"/>
    </source>
</evidence>